<dbReference type="Ensembl" id="ENSCSET00000017463.1">
    <property type="protein sequence ID" value="ENSCSEP00000017249.1"/>
    <property type="gene ID" value="ENSCSEG00000011068.1"/>
</dbReference>
<evidence type="ECO:0000256" key="1">
    <source>
        <dbReference type="ARBA" id="ARBA00004259"/>
    </source>
</evidence>
<evidence type="ECO:0000256" key="3">
    <source>
        <dbReference type="ARBA" id="ARBA00013465"/>
    </source>
</evidence>
<reference evidence="8" key="3">
    <citation type="submission" date="2025-09" db="UniProtKB">
        <authorList>
            <consortium name="Ensembl"/>
        </authorList>
    </citation>
    <scope>IDENTIFICATION</scope>
</reference>
<reference evidence="8 9" key="1">
    <citation type="journal article" date="2014" name="Nat. Genet.">
        <title>Whole-genome sequence of a flatfish provides insights into ZW sex chromosome evolution and adaptation to a benthic lifestyle.</title>
        <authorList>
            <person name="Chen S."/>
            <person name="Zhang G."/>
            <person name="Shao C."/>
            <person name="Huang Q."/>
            <person name="Liu G."/>
            <person name="Zhang P."/>
            <person name="Song W."/>
            <person name="An N."/>
            <person name="Chalopin D."/>
            <person name="Volff J.N."/>
            <person name="Hong Y."/>
            <person name="Li Q."/>
            <person name="Sha Z."/>
            <person name="Zhou H."/>
            <person name="Xie M."/>
            <person name="Yu Q."/>
            <person name="Liu Y."/>
            <person name="Xiang H."/>
            <person name="Wang N."/>
            <person name="Wu K."/>
            <person name="Yang C."/>
            <person name="Zhou Q."/>
            <person name="Liao X."/>
            <person name="Yang L."/>
            <person name="Hu Q."/>
            <person name="Zhang J."/>
            <person name="Meng L."/>
            <person name="Jin L."/>
            <person name="Tian Y."/>
            <person name="Lian J."/>
            <person name="Yang J."/>
            <person name="Miao G."/>
            <person name="Liu S."/>
            <person name="Liang Z."/>
            <person name="Yan F."/>
            <person name="Li Y."/>
            <person name="Sun B."/>
            <person name="Zhang H."/>
            <person name="Zhang J."/>
            <person name="Zhu Y."/>
            <person name="Du M."/>
            <person name="Zhao Y."/>
            <person name="Schartl M."/>
            <person name="Tang Q."/>
            <person name="Wang J."/>
        </authorList>
    </citation>
    <scope>NUCLEOTIDE SEQUENCE</scope>
</reference>
<evidence type="ECO:0000256" key="2">
    <source>
        <dbReference type="ARBA" id="ARBA00008632"/>
    </source>
</evidence>
<accession>A0A3P8VSG1</accession>
<feature type="compositionally biased region" description="Basic residues" evidence="7">
    <location>
        <begin position="191"/>
        <end position="202"/>
    </location>
</feature>
<evidence type="ECO:0000313" key="8">
    <source>
        <dbReference type="Ensembl" id="ENSCSEP00000017249.1"/>
    </source>
</evidence>
<dbReference type="GO" id="GO:0030178">
    <property type="term" value="P:negative regulation of Wnt signaling pathway"/>
    <property type="evidence" value="ECO:0007669"/>
    <property type="project" value="Ensembl"/>
</dbReference>
<organism evidence="8 9">
    <name type="scientific">Cynoglossus semilaevis</name>
    <name type="common">Tongue sole</name>
    <dbReference type="NCBI Taxonomy" id="244447"/>
    <lineage>
        <taxon>Eukaryota</taxon>
        <taxon>Metazoa</taxon>
        <taxon>Chordata</taxon>
        <taxon>Craniata</taxon>
        <taxon>Vertebrata</taxon>
        <taxon>Euteleostomi</taxon>
        <taxon>Actinopterygii</taxon>
        <taxon>Neopterygii</taxon>
        <taxon>Teleostei</taxon>
        <taxon>Neoteleostei</taxon>
        <taxon>Acanthomorphata</taxon>
        <taxon>Carangaria</taxon>
        <taxon>Pleuronectiformes</taxon>
        <taxon>Pleuronectoidei</taxon>
        <taxon>Cynoglossidae</taxon>
        <taxon>Cynoglossinae</taxon>
        <taxon>Cynoglossus</taxon>
    </lineage>
</organism>
<evidence type="ECO:0000256" key="5">
    <source>
        <dbReference type="ARBA" id="ARBA00022687"/>
    </source>
</evidence>
<evidence type="ECO:0000256" key="6">
    <source>
        <dbReference type="ARBA" id="ARBA00023242"/>
    </source>
</evidence>
<reference evidence="8" key="2">
    <citation type="submission" date="2025-08" db="UniProtKB">
        <authorList>
            <consortium name="Ensembl"/>
        </authorList>
    </citation>
    <scope>IDENTIFICATION</scope>
</reference>
<keyword evidence="6" id="KW-0539">Nucleus</keyword>
<dbReference type="FunCoup" id="A0A3P8VSG1">
    <property type="interactions" value="644"/>
</dbReference>
<feature type="region of interest" description="Disordered" evidence="7">
    <location>
        <begin position="1"/>
        <end position="26"/>
    </location>
</feature>
<dbReference type="OMA" id="THNANPA"/>
<dbReference type="GO" id="GO:0016055">
    <property type="term" value="P:Wnt signaling pathway"/>
    <property type="evidence" value="ECO:0007669"/>
    <property type="project" value="UniProtKB-KW"/>
</dbReference>
<name>A0A3P8VSG1_CYNSE</name>
<dbReference type="PANTHER" id="PTHR14482">
    <property type="entry name" value="CHROMOSOME 12 ORF 43 HOMOLOG"/>
    <property type="match status" value="1"/>
</dbReference>
<feature type="region of interest" description="Disordered" evidence="7">
    <location>
        <begin position="160"/>
        <end position="246"/>
    </location>
</feature>
<dbReference type="InterPro" id="IPR026694">
    <property type="entry name" value="CUSTOS"/>
</dbReference>
<dbReference type="AlphaFoldDB" id="A0A3P8VSG1"/>
<evidence type="ECO:0000313" key="9">
    <source>
        <dbReference type="Proteomes" id="UP000265120"/>
    </source>
</evidence>
<dbReference type="Proteomes" id="UP000265120">
    <property type="component" value="Chromosome Z"/>
</dbReference>
<evidence type="ECO:0000256" key="7">
    <source>
        <dbReference type="SAM" id="MobiDB-lite"/>
    </source>
</evidence>
<feature type="compositionally biased region" description="Basic and acidic residues" evidence="7">
    <location>
        <begin position="178"/>
        <end position="190"/>
    </location>
</feature>
<dbReference type="GeneTree" id="ENSGT00390000010771"/>
<feature type="compositionally biased region" description="Polar residues" evidence="7">
    <location>
        <begin position="1"/>
        <end position="10"/>
    </location>
</feature>
<comment type="subcellular location">
    <subcellularLocation>
        <location evidence="1">Nucleus envelope</location>
    </subcellularLocation>
</comment>
<evidence type="ECO:0000256" key="4">
    <source>
        <dbReference type="ARBA" id="ARBA00022473"/>
    </source>
</evidence>
<dbReference type="InParanoid" id="A0A3P8VSG1"/>
<dbReference type="GO" id="GO:0097065">
    <property type="term" value="P:anterior head development"/>
    <property type="evidence" value="ECO:0007669"/>
    <property type="project" value="Ensembl"/>
</dbReference>
<keyword evidence="4" id="KW-0217">Developmental protein</keyword>
<keyword evidence="9" id="KW-1185">Reference proteome</keyword>
<sequence length="246" mass="27089">MAASVKNTVSAPDESSSSSEDDEAVRRCREAVWKQSPAAGQKGELLGFYIVVKVHEHDGNELQVSQGFRTHVAKKLGHLLDSYISETQTETLANEEPGKCDRFDNEGFRLFSTSVPGRQAEEVEPPAVRRRPLPSSSDSDSEMEMRLKEAAVSIRDLIPSLTVPSSPSPSSPVGKVKGKTDAEKEEEVVHSVKKKKRTKRRRTQEDAVPDECDGSTLAAQNTGEKGEQENTNAGVKQKKKKREEND</sequence>
<dbReference type="GO" id="GO:0005635">
    <property type="term" value="C:nuclear envelope"/>
    <property type="evidence" value="ECO:0007669"/>
    <property type="project" value="UniProtKB-SubCell"/>
</dbReference>
<dbReference type="GO" id="GO:0060061">
    <property type="term" value="P:Spemann organizer formation"/>
    <property type="evidence" value="ECO:0007669"/>
    <property type="project" value="Ensembl"/>
</dbReference>
<feature type="compositionally biased region" description="Basic residues" evidence="7">
    <location>
        <begin position="236"/>
        <end position="246"/>
    </location>
</feature>
<feature type="region of interest" description="Disordered" evidence="7">
    <location>
        <begin position="114"/>
        <end position="146"/>
    </location>
</feature>
<dbReference type="STRING" id="244447.ENSCSEP00000017249"/>
<proteinExistence type="inferred from homology"/>
<dbReference type="Pfam" id="PF23999">
    <property type="entry name" value="CUSTOS"/>
    <property type="match status" value="1"/>
</dbReference>
<keyword evidence="5" id="KW-0879">Wnt signaling pathway</keyword>
<protein>
    <recommendedName>
        <fullName evidence="3">Protein CUSTOS</fullName>
    </recommendedName>
</protein>
<dbReference type="PANTHER" id="PTHR14482:SF0">
    <property type="entry name" value="PROTEIN CUSTOS"/>
    <property type="match status" value="1"/>
</dbReference>
<comment type="similarity">
    <text evidence="2">Belongs to the CUSTOS family.</text>
</comment>
<feature type="compositionally biased region" description="Polar residues" evidence="7">
    <location>
        <begin position="217"/>
        <end position="234"/>
    </location>
</feature>